<keyword evidence="4" id="KW-1185">Reference proteome</keyword>
<dbReference type="PANTHER" id="PTHR30204">
    <property type="entry name" value="REDOX-CYCLING DRUG-SENSING TRANSCRIPTIONAL ACTIVATOR SOXR"/>
    <property type="match status" value="1"/>
</dbReference>
<protein>
    <submittedName>
        <fullName evidence="3">MerR family transcriptional regulator</fullName>
    </submittedName>
</protein>
<name>A0ABP5ES92_9ACTN</name>
<gene>
    <name evidence="3" type="ORF">GCM10009799_36570</name>
</gene>
<comment type="caution">
    <text evidence="3">The sequence shown here is derived from an EMBL/GenBank/DDBJ whole genome shotgun (WGS) entry which is preliminary data.</text>
</comment>
<evidence type="ECO:0000313" key="4">
    <source>
        <dbReference type="Proteomes" id="UP001501585"/>
    </source>
</evidence>
<keyword evidence="1" id="KW-0238">DNA-binding</keyword>
<dbReference type="PRINTS" id="PR00040">
    <property type="entry name" value="HTHMERR"/>
</dbReference>
<dbReference type="PANTHER" id="PTHR30204:SF98">
    <property type="entry name" value="HTH-TYPE TRANSCRIPTIONAL REGULATOR ADHR"/>
    <property type="match status" value="1"/>
</dbReference>
<dbReference type="InterPro" id="IPR009061">
    <property type="entry name" value="DNA-bd_dom_put_sf"/>
</dbReference>
<dbReference type="EMBL" id="BAAAPC010000016">
    <property type="protein sequence ID" value="GAA2005784.1"/>
    <property type="molecule type" value="Genomic_DNA"/>
</dbReference>
<dbReference type="Gene3D" id="1.10.1660.10">
    <property type="match status" value="1"/>
</dbReference>
<dbReference type="Pfam" id="PF13411">
    <property type="entry name" value="MerR_1"/>
    <property type="match status" value="1"/>
</dbReference>
<dbReference type="PROSITE" id="PS50937">
    <property type="entry name" value="HTH_MERR_2"/>
    <property type="match status" value="1"/>
</dbReference>
<accession>A0ABP5ES92</accession>
<evidence type="ECO:0000259" key="2">
    <source>
        <dbReference type="PROSITE" id="PS50937"/>
    </source>
</evidence>
<dbReference type="InterPro" id="IPR047057">
    <property type="entry name" value="MerR_fam"/>
</dbReference>
<reference evidence="4" key="1">
    <citation type="journal article" date="2019" name="Int. J. Syst. Evol. Microbiol.">
        <title>The Global Catalogue of Microorganisms (GCM) 10K type strain sequencing project: providing services to taxonomists for standard genome sequencing and annotation.</title>
        <authorList>
            <consortium name="The Broad Institute Genomics Platform"/>
            <consortium name="The Broad Institute Genome Sequencing Center for Infectious Disease"/>
            <person name="Wu L."/>
            <person name="Ma J."/>
        </authorList>
    </citation>
    <scope>NUCLEOTIDE SEQUENCE [LARGE SCALE GENOMIC DNA]</scope>
    <source>
        <strain evidence="4">JCM 15313</strain>
    </source>
</reference>
<evidence type="ECO:0000256" key="1">
    <source>
        <dbReference type="ARBA" id="ARBA00023125"/>
    </source>
</evidence>
<sequence>MTEARRVHVRISELSRRSGVPVATIKYYLREGLLPKGEATSSTQATYGATHLRRLRLIRALVEVTDAPLVKVRAALDAIDDRGMDVHDLLGSAQHAFFADAKAAKADDTGEREAEERAAALLAELGWSVTDHSPARDQLARAIATMDRLGRPVGDEMLRVYAAAARMVAEEDLRCLDPEAPREEMVEYAVAVSAVMERALMALRLLAQEDASARRFDGDRPAEGRPRRMDD</sequence>
<dbReference type="InterPro" id="IPR000551">
    <property type="entry name" value="MerR-type_HTH_dom"/>
</dbReference>
<dbReference type="SUPFAM" id="SSF46955">
    <property type="entry name" value="Putative DNA-binding domain"/>
    <property type="match status" value="1"/>
</dbReference>
<dbReference type="Proteomes" id="UP001501585">
    <property type="component" value="Unassembled WGS sequence"/>
</dbReference>
<dbReference type="SMART" id="SM00422">
    <property type="entry name" value="HTH_MERR"/>
    <property type="match status" value="1"/>
</dbReference>
<organism evidence="3 4">
    <name type="scientific">Nocardiopsis rhodophaea</name>
    <dbReference type="NCBI Taxonomy" id="280238"/>
    <lineage>
        <taxon>Bacteria</taxon>
        <taxon>Bacillati</taxon>
        <taxon>Actinomycetota</taxon>
        <taxon>Actinomycetes</taxon>
        <taxon>Streptosporangiales</taxon>
        <taxon>Nocardiopsidaceae</taxon>
        <taxon>Nocardiopsis</taxon>
    </lineage>
</organism>
<evidence type="ECO:0000313" key="3">
    <source>
        <dbReference type="EMBL" id="GAA2005784.1"/>
    </source>
</evidence>
<feature type="domain" description="HTH merR-type" evidence="2">
    <location>
        <begin position="8"/>
        <end position="78"/>
    </location>
</feature>
<proteinExistence type="predicted"/>